<dbReference type="EMBL" id="PUIV01000019">
    <property type="protein sequence ID" value="PWB93545.1"/>
    <property type="molecule type" value="Genomic_DNA"/>
</dbReference>
<evidence type="ECO:0000313" key="1">
    <source>
        <dbReference type="EMBL" id="PWB93545.1"/>
    </source>
</evidence>
<dbReference type="AlphaFoldDB" id="A0A2U1SPM5"/>
<reference evidence="1 2" key="1">
    <citation type="journal article" date="2018" name="Appl. Microbiol. Biotechnol.">
        <title>Co-cultivation of the strictly anaerobic methanogen Methanosarcina barkeri with aerobic methanotrophs in an oxygen-limited membrane bioreactor.</title>
        <authorList>
            <person name="In 't Zandt M.H."/>
            <person name="van den Bosch T.J.M."/>
            <person name="Rijkers R."/>
            <person name="van Kessel M.A.H.J."/>
            <person name="Jetten M.S.M."/>
            <person name="Welte C.U."/>
        </authorList>
    </citation>
    <scope>NUCLEOTIDE SEQUENCE [LARGE SCALE GENOMIC DNA]</scope>
    <source>
        <strain evidence="1 2">DSM 17706</strain>
    </source>
</reference>
<comment type="caution">
    <text evidence="1">The sequence shown here is derived from an EMBL/GenBank/DDBJ whole genome shotgun (WGS) entry which is preliminary data.</text>
</comment>
<dbReference type="RefSeq" id="WP_108917595.1">
    <property type="nucleotide sequence ID" value="NZ_BGJY01000013.1"/>
</dbReference>
<keyword evidence="2" id="KW-1185">Reference proteome</keyword>
<accession>A0A2U1SPM5</accession>
<proteinExistence type="predicted"/>
<protein>
    <recommendedName>
        <fullName evidence="3">DUF1493 family protein</fullName>
    </recommendedName>
</protein>
<organism evidence="1 2">
    <name type="scientific">Methylosinus sporium</name>
    <dbReference type="NCBI Taxonomy" id="428"/>
    <lineage>
        <taxon>Bacteria</taxon>
        <taxon>Pseudomonadati</taxon>
        <taxon>Pseudomonadota</taxon>
        <taxon>Alphaproteobacteria</taxon>
        <taxon>Hyphomicrobiales</taxon>
        <taxon>Methylocystaceae</taxon>
        <taxon>Methylosinus</taxon>
    </lineage>
</organism>
<evidence type="ECO:0008006" key="3">
    <source>
        <dbReference type="Google" id="ProtNLM"/>
    </source>
</evidence>
<evidence type="ECO:0000313" key="2">
    <source>
        <dbReference type="Proteomes" id="UP000245137"/>
    </source>
</evidence>
<dbReference type="Proteomes" id="UP000245137">
    <property type="component" value="Unassembled WGS sequence"/>
</dbReference>
<name>A0A2U1SPM5_METSR</name>
<dbReference type="OrthoDB" id="8237913at2"/>
<gene>
    <name evidence="1" type="ORF">C5689_12450</name>
</gene>
<sequence length="116" mass="12895">MSAPWNRAEAQRRIIAVVSRETSYREEDIGPDTDLVFDLGVAGDDADVLFREITKLYPIDFSGSDLPERFGSEGFRPWQPPLLLLGMLKSIFTRIVFGQAQQAEPAACAFVTSRTG</sequence>